<feature type="non-terminal residue" evidence="1">
    <location>
        <position position="1"/>
    </location>
</feature>
<dbReference type="PANTHER" id="PTHR35385">
    <property type="entry name" value="PROTEIN B, PUTATIVE-RELATED-RELATED"/>
    <property type="match status" value="1"/>
</dbReference>
<name>A0ABN7VRE6_GIGMA</name>
<comment type="caution">
    <text evidence="1">The sequence shown here is derived from an EMBL/GenBank/DDBJ whole genome shotgun (WGS) entry which is preliminary data.</text>
</comment>
<keyword evidence="2" id="KW-1185">Reference proteome</keyword>
<sequence>YITSEGFSVNQFEANLLVNVNNVEDTQKWFADFEKVSKTTMPQTKGYLLKGQKVFFRQLQYCIHSNIVRQKQENPVLKNPNSLRVRNTECKATIHLRIEQKNLQTDYLLEVNIKYTHNYVVHSAKALSFRHIKDKVRDTYIELFKNGHSPAIAQFIYEDSLHLNYLGKKNGKLMVQQLKDEINSYNNSGKAFILCIVTNLMVRVYEKIKQSGEICYVDASASFEPLNISITLFYTSCIAGALPLGLIITSDELEITLEKGMMMLKSLLSQCAFFGRGPNLGPITFLTDNSNSEHNALGHC</sequence>
<evidence type="ECO:0000313" key="1">
    <source>
        <dbReference type="EMBL" id="CAG8795130.1"/>
    </source>
</evidence>
<accession>A0ABN7VRE6</accession>
<dbReference type="EMBL" id="CAJVQB010020690">
    <property type="protein sequence ID" value="CAG8795130.1"/>
    <property type="molecule type" value="Genomic_DNA"/>
</dbReference>
<proteinExistence type="predicted"/>
<reference evidence="1 2" key="1">
    <citation type="submission" date="2021-06" db="EMBL/GenBank/DDBJ databases">
        <authorList>
            <person name="Kallberg Y."/>
            <person name="Tangrot J."/>
            <person name="Rosling A."/>
        </authorList>
    </citation>
    <scope>NUCLEOTIDE SEQUENCE [LARGE SCALE GENOMIC DNA]</scope>
    <source>
        <strain evidence="1 2">120-4 pot B 10/14</strain>
    </source>
</reference>
<protein>
    <submittedName>
        <fullName evidence="1">25664_t:CDS:1</fullName>
    </submittedName>
</protein>
<dbReference type="PANTHER" id="PTHR35385:SF2">
    <property type="entry name" value="PROTEIN B, PUTATIVE-RELATED"/>
    <property type="match status" value="1"/>
</dbReference>
<evidence type="ECO:0000313" key="2">
    <source>
        <dbReference type="Proteomes" id="UP000789901"/>
    </source>
</evidence>
<organism evidence="1 2">
    <name type="scientific">Gigaspora margarita</name>
    <dbReference type="NCBI Taxonomy" id="4874"/>
    <lineage>
        <taxon>Eukaryota</taxon>
        <taxon>Fungi</taxon>
        <taxon>Fungi incertae sedis</taxon>
        <taxon>Mucoromycota</taxon>
        <taxon>Glomeromycotina</taxon>
        <taxon>Glomeromycetes</taxon>
        <taxon>Diversisporales</taxon>
        <taxon>Gigasporaceae</taxon>
        <taxon>Gigaspora</taxon>
    </lineage>
</organism>
<dbReference type="Proteomes" id="UP000789901">
    <property type="component" value="Unassembled WGS sequence"/>
</dbReference>
<gene>
    <name evidence="1" type="ORF">GMARGA_LOCUS21922</name>
</gene>